<accession>A0ACC0B0X8</accession>
<name>A0ACC0B0X8_CATRO</name>
<reference evidence="2" key="1">
    <citation type="journal article" date="2023" name="Nat. Plants">
        <title>Single-cell RNA sequencing provides a high-resolution roadmap for understanding the multicellular compartmentation of specialized metabolism.</title>
        <authorList>
            <person name="Sun S."/>
            <person name="Shen X."/>
            <person name="Li Y."/>
            <person name="Li Y."/>
            <person name="Wang S."/>
            <person name="Li R."/>
            <person name="Zhang H."/>
            <person name="Shen G."/>
            <person name="Guo B."/>
            <person name="Wei J."/>
            <person name="Xu J."/>
            <person name="St-Pierre B."/>
            <person name="Chen S."/>
            <person name="Sun C."/>
        </authorList>
    </citation>
    <scope>NUCLEOTIDE SEQUENCE [LARGE SCALE GENOMIC DNA]</scope>
</reference>
<proteinExistence type="predicted"/>
<organism evidence="1 2">
    <name type="scientific">Catharanthus roseus</name>
    <name type="common">Madagascar periwinkle</name>
    <name type="synonym">Vinca rosea</name>
    <dbReference type="NCBI Taxonomy" id="4058"/>
    <lineage>
        <taxon>Eukaryota</taxon>
        <taxon>Viridiplantae</taxon>
        <taxon>Streptophyta</taxon>
        <taxon>Embryophyta</taxon>
        <taxon>Tracheophyta</taxon>
        <taxon>Spermatophyta</taxon>
        <taxon>Magnoliopsida</taxon>
        <taxon>eudicotyledons</taxon>
        <taxon>Gunneridae</taxon>
        <taxon>Pentapetalae</taxon>
        <taxon>asterids</taxon>
        <taxon>lamiids</taxon>
        <taxon>Gentianales</taxon>
        <taxon>Apocynaceae</taxon>
        <taxon>Rauvolfioideae</taxon>
        <taxon>Vinceae</taxon>
        <taxon>Catharanthinae</taxon>
        <taxon>Catharanthus</taxon>
    </lineage>
</organism>
<comment type="caution">
    <text evidence="1">The sequence shown here is derived from an EMBL/GenBank/DDBJ whole genome shotgun (WGS) entry which is preliminary data.</text>
</comment>
<protein>
    <submittedName>
        <fullName evidence="1">Uncharacterized protein</fullName>
    </submittedName>
</protein>
<dbReference type="Proteomes" id="UP001060085">
    <property type="component" value="Linkage Group LG04"/>
</dbReference>
<evidence type="ECO:0000313" key="1">
    <source>
        <dbReference type="EMBL" id="KAI5665663.1"/>
    </source>
</evidence>
<sequence length="330" mass="37681">MERDEKMDLPPGFRFHPTDEELITHYLSPKVLDNSFSAIAIGEVDLNKVEPWDLPWKAKMGEKEWYFFCVKDRKYPTGLRTNRATDAGYWKATGKDKEIFKVKSLVGMKKTLVFYRGRAPKGEKTNWVMHEYRLEGQNSIHNLSKVAKNEWVICRIFKKSTGGKKVHISGLIKMNNYGDQEDLGTSNLPPLMDLSSEETQPRTTTTIAEASHVTCFSNQMEDGQKPQMPASSILSSQIMPYLESMQFGDSISMDDHSIMRLLMDENGGNSRQNPNANNNQEFSQETGISTDISSPVSNRVEWRRPSYGHHQEFHQISSAGPVDLDCLWNY</sequence>
<keyword evidence="2" id="KW-1185">Reference proteome</keyword>
<evidence type="ECO:0000313" key="2">
    <source>
        <dbReference type="Proteomes" id="UP001060085"/>
    </source>
</evidence>
<dbReference type="EMBL" id="CM044704">
    <property type="protein sequence ID" value="KAI5665663.1"/>
    <property type="molecule type" value="Genomic_DNA"/>
</dbReference>
<gene>
    <name evidence="1" type="ORF">M9H77_15516</name>
</gene>